<accession>A0A9P5NV67</accession>
<dbReference type="EMBL" id="JADNYJ010000006">
    <property type="protein sequence ID" value="KAF8910408.1"/>
    <property type="molecule type" value="Genomic_DNA"/>
</dbReference>
<evidence type="ECO:0000313" key="2">
    <source>
        <dbReference type="Proteomes" id="UP000724874"/>
    </source>
</evidence>
<dbReference type="Proteomes" id="UP000724874">
    <property type="component" value="Unassembled WGS sequence"/>
</dbReference>
<evidence type="ECO:0008006" key="3">
    <source>
        <dbReference type="Google" id="ProtNLM"/>
    </source>
</evidence>
<dbReference type="AlphaFoldDB" id="A0A9P5NV67"/>
<comment type="caution">
    <text evidence="1">The sequence shown here is derived from an EMBL/GenBank/DDBJ whole genome shotgun (WGS) entry which is preliminary data.</text>
</comment>
<proteinExistence type="predicted"/>
<reference evidence="1" key="1">
    <citation type="submission" date="2020-11" db="EMBL/GenBank/DDBJ databases">
        <authorList>
            <consortium name="DOE Joint Genome Institute"/>
            <person name="Ahrendt S."/>
            <person name="Riley R."/>
            <person name="Andreopoulos W."/>
            <person name="LaButti K."/>
            <person name="Pangilinan J."/>
            <person name="Ruiz-duenas F.J."/>
            <person name="Barrasa J.M."/>
            <person name="Sanchez-Garcia M."/>
            <person name="Camarero S."/>
            <person name="Miyauchi S."/>
            <person name="Serrano A."/>
            <person name="Linde D."/>
            <person name="Babiker R."/>
            <person name="Drula E."/>
            <person name="Ayuso-Fernandez I."/>
            <person name="Pacheco R."/>
            <person name="Padilla G."/>
            <person name="Ferreira P."/>
            <person name="Barriuso J."/>
            <person name="Kellner H."/>
            <person name="Castanera R."/>
            <person name="Alfaro M."/>
            <person name="Ramirez L."/>
            <person name="Pisabarro A.G."/>
            <person name="Kuo A."/>
            <person name="Tritt A."/>
            <person name="Lipzen A."/>
            <person name="He G."/>
            <person name="Yan M."/>
            <person name="Ng V."/>
            <person name="Cullen D."/>
            <person name="Martin F."/>
            <person name="Rosso M.-N."/>
            <person name="Henrissat B."/>
            <person name="Hibbett D."/>
            <person name="Martinez A.T."/>
            <person name="Grigoriev I.V."/>
        </authorList>
    </citation>
    <scope>NUCLEOTIDE SEQUENCE</scope>
    <source>
        <strain evidence="1">AH 44721</strain>
    </source>
</reference>
<sequence length="58" mass="6541">MTSYLTSSPPILRLNHDILSSIFALNADIFETGHALLYTRLTSQVCRSWRNLMLSSPS</sequence>
<protein>
    <recommendedName>
        <fullName evidence="3">F-box domain-containing protein</fullName>
    </recommendedName>
</protein>
<gene>
    <name evidence="1" type="ORF">CPB84DRAFT_1763577</name>
</gene>
<dbReference type="OrthoDB" id="2856616at2759"/>
<name>A0A9P5NV67_GYMJU</name>
<keyword evidence="2" id="KW-1185">Reference proteome</keyword>
<evidence type="ECO:0000313" key="1">
    <source>
        <dbReference type="EMBL" id="KAF8910408.1"/>
    </source>
</evidence>
<organism evidence="1 2">
    <name type="scientific">Gymnopilus junonius</name>
    <name type="common">Spectacular rustgill mushroom</name>
    <name type="synonym">Gymnopilus spectabilis subsp. junonius</name>
    <dbReference type="NCBI Taxonomy" id="109634"/>
    <lineage>
        <taxon>Eukaryota</taxon>
        <taxon>Fungi</taxon>
        <taxon>Dikarya</taxon>
        <taxon>Basidiomycota</taxon>
        <taxon>Agaricomycotina</taxon>
        <taxon>Agaricomycetes</taxon>
        <taxon>Agaricomycetidae</taxon>
        <taxon>Agaricales</taxon>
        <taxon>Agaricineae</taxon>
        <taxon>Hymenogastraceae</taxon>
        <taxon>Gymnopilus</taxon>
    </lineage>
</organism>